<feature type="domain" description="Ion transport" evidence="13">
    <location>
        <begin position="4"/>
        <end position="75"/>
    </location>
</feature>
<comment type="subcellular location">
    <subcellularLocation>
        <location evidence="1">Membrane</location>
        <topology evidence="1">Multi-pass membrane protein</topology>
    </subcellularLocation>
</comment>
<dbReference type="GO" id="GO:0008076">
    <property type="term" value="C:voltage-gated potassium channel complex"/>
    <property type="evidence" value="ECO:0007669"/>
    <property type="project" value="InterPro"/>
</dbReference>
<dbReference type="Gene3D" id="1.10.287.70">
    <property type="match status" value="1"/>
</dbReference>
<dbReference type="PANTHER" id="PTHR11537:SF105">
    <property type="entry name" value="POTASSIUM VOLTAGE-GATED CHANNEL PROTEIN SHAL"/>
    <property type="match status" value="1"/>
</dbReference>
<feature type="transmembrane region" description="Helical" evidence="12">
    <location>
        <begin position="44"/>
        <end position="65"/>
    </location>
</feature>
<evidence type="ECO:0000259" key="13">
    <source>
        <dbReference type="Pfam" id="PF00520"/>
    </source>
</evidence>
<keyword evidence="5" id="KW-0631">Potassium channel</keyword>
<evidence type="ECO:0000256" key="4">
    <source>
        <dbReference type="ARBA" id="ARBA00022692"/>
    </source>
</evidence>
<dbReference type="InterPro" id="IPR005821">
    <property type="entry name" value="Ion_trans_dom"/>
</dbReference>
<evidence type="ECO:0000256" key="2">
    <source>
        <dbReference type="ARBA" id="ARBA00022448"/>
    </source>
</evidence>
<dbReference type="InterPro" id="IPR028325">
    <property type="entry name" value="VG_K_chnl"/>
</dbReference>
<dbReference type="Pfam" id="PF00520">
    <property type="entry name" value="Ion_trans"/>
    <property type="match status" value="1"/>
</dbReference>
<gene>
    <name evidence="15" type="ORF">MEUPH1_LOCUS14270</name>
</gene>
<keyword evidence="6" id="KW-0630">Potassium</keyword>
<dbReference type="SUPFAM" id="SSF81324">
    <property type="entry name" value="Voltage-gated potassium channels"/>
    <property type="match status" value="1"/>
</dbReference>
<evidence type="ECO:0000256" key="3">
    <source>
        <dbReference type="ARBA" id="ARBA00022538"/>
    </source>
</evidence>
<dbReference type="GO" id="GO:0001508">
    <property type="term" value="P:action potential"/>
    <property type="evidence" value="ECO:0007669"/>
    <property type="project" value="TreeGrafter"/>
</dbReference>
<comment type="caution">
    <text evidence="15">The sequence shown here is derived from an EMBL/GenBank/DDBJ whole genome shotgun (WGS) entry which is preliminary data.</text>
</comment>
<keyword evidence="7 12" id="KW-1133">Transmembrane helix</keyword>
<dbReference type="FunFam" id="1.10.287.70:FF:000028">
    <property type="entry name" value="potassium voltage-gated channel subfamily D member 3"/>
    <property type="match status" value="1"/>
</dbReference>
<keyword evidence="8" id="KW-0406">Ion transport</keyword>
<evidence type="ECO:0000313" key="16">
    <source>
        <dbReference type="Proteomes" id="UP001160148"/>
    </source>
</evidence>
<dbReference type="InterPro" id="IPR024587">
    <property type="entry name" value="K_chnl_volt-dep_Kv4_C"/>
</dbReference>
<proteinExistence type="predicted"/>
<evidence type="ECO:0000256" key="6">
    <source>
        <dbReference type="ARBA" id="ARBA00022958"/>
    </source>
</evidence>
<feature type="transmembrane region" description="Helical" evidence="12">
    <location>
        <begin position="12"/>
        <end position="32"/>
    </location>
</feature>
<keyword evidence="10" id="KW-0407">Ion channel</keyword>
<evidence type="ECO:0000256" key="7">
    <source>
        <dbReference type="ARBA" id="ARBA00022989"/>
    </source>
</evidence>
<feature type="region of interest" description="Disordered" evidence="11">
    <location>
        <begin position="227"/>
        <end position="246"/>
    </location>
</feature>
<evidence type="ECO:0000256" key="8">
    <source>
        <dbReference type="ARBA" id="ARBA00023065"/>
    </source>
</evidence>
<organism evidence="15 16">
    <name type="scientific">Macrosiphum euphorbiae</name>
    <name type="common">potato aphid</name>
    <dbReference type="NCBI Taxonomy" id="13131"/>
    <lineage>
        <taxon>Eukaryota</taxon>
        <taxon>Metazoa</taxon>
        <taxon>Ecdysozoa</taxon>
        <taxon>Arthropoda</taxon>
        <taxon>Hexapoda</taxon>
        <taxon>Insecta</taxon>
        <taxon>Pterygota</taxon>
        <taxon>Neoptera</taxon>
        <taxon>Paraneoptera</taxon>
        <taxon>Hemiptera</taxon>
        <taxon>Sternorrhyncha</taxon>
        <taxon>Aphidomorpha</taxon>
        <taxon>Aphidoidea</taxon>
        <taxon>Aphididae</taxon>
        <taxon>Macrosiphini</taxon>
        <taxon>Macrosiphum</taxon>
    </lineage>
</organism>
<dbReference type="Proteomes" id="UP001160148">
    <property type="component" value="Unassembled WGS sequence"/>
</dbReference>
<evidence type="ECO:0000259" key="14">
    <source>
        <dbReference type="Pfam" id="PF11879"/>
    </source>
</evidence>
<feature type="compositionally biased region" description="Low complexity" evidence="11">
    <location>
        <begin position="333"/>
        <end position="344"/>
    </location>
</feature>
<evidence type="ECO:0008006" key="17">
    <source>
        <dbReference type="Google" id="ProtNLM"/>
    </source>
</evidence>
<evidence type="ECO:0000256" key="9">
    <source>
        <dbReference type="ARBA" id="ARBA00023136"/>
    </source>
</evidence>
<keyword evidence="9 12" id="KW-0472">Membrane</keyword>
<keyword evidence="16" id="KW-1185">Reference proteome</keyword>
<name>A0AAV0WSJ1_9HEMI</name>
<keyword evidence="3" id="KW-0633">Potassium transport</keyword>
<evidence type="ECO:0000256" key="1">
    <source>
        <dbReference type="ARBA" id="ARBA00004141"/>
    </source>
</evidence>
<dbReference type="AlphaFoldDB" id="A0AAV0WSJ1"/>
<protein>
    <recommendedName>
        <fullName evidence="17">Potassium voltage-gated channel protein Shal</fullName>
    </recommendedName>
</protein>
<evidence type="ECO:0000256" key="10">
    <source>
        <dbReference type="ARBA" id="ARBA00023303"/>
    </source>
</evidence>
<keyword evidence="2" id="KW-0813">Transport</keyword>
<evidence type="ECO:0000313" key="15">
    <source>
        <dbReference type="EMBL" id="CAI6358786.1"/>
    </source>
</evidence>
<dbReference type="PANTHER" id="PTHR11537">
    <property type="entry name" value="VOLTAGE-GATED POTASSIUM CHANNEL"/>
    <property type="match status" value="1"/>
</dbReference>
<feature type="domain" description="Potassium channel voltage dependent Kv4 C-terminal" evidence="14">
    <location>
        <begin position="130"/>
        <end position="206"/>
    </location>
</feature>
<dbReference type="GO" id="GO:0005250">
    <property type="term" value="F:A-type (transient outward) potassium channel activity"/>
    <property type="evidence" value="ECO:0007669"/>
    <property type="project" value="TreeGrafter"/>
</dbReference>
<feature type="region of interest" description="Disordered" evidence="11">
    <location>
        <begin position="304"/>
        <end position="356"/>
    </location>
</feature>
<dbReference type="EMBL" id="CARXXK010000002">
    <property type="protein sequence ID" value="CAI6358786.1"/>
    <property type="molecule type" value="Genomic_DNA"/>
</dbReference>
<keyword evidence="4 12" id="KW-0812">Transmembrane</keyword>
<evidence type="ECO:0000256" key="5">
    <source>
        <dbReference type="ARBA" id="ARBA00022826"/>
    </source>
</evidence>
<accession>A0AAV0WSJ1</accession>
<evidence type="ECO:0000256" key="11">
    <source>
        <dbReference type="SAM" id="MobiDB-lite"/>
    </source>
</evidence>
<dbReference type="PRINTS" id="PR00169">
    <property type="entry name" value="KCHANNEL"/>
</dbReference>
<reference evidence="15 16" key="1">
    <citation type="submission" date="2023-01" db="EMBL/GenBank/DDBJ databases">
        <authorList>
            <person name="Whitehead M."/>
        </authorList>
    </citation>
    <scope>NUCLEOTIDE SEQUENCE [LARGE SCALE GENOMIC DNA]</scope>
</reference>
<feature type="compositionally biased region" description="Low complexity" evidence="11">
    <location>
        <begin position="307"/>
        <end position="323"/>
    </location>
</feature>
<dbReference type="Pfam" id="PF11879">
    <property type="entry name" value="DUF3399"/>
    <property type="match status" value="1"/>
</dbReference>
<sequence>MFYAEKNVDGTNFTSIPAAFWYTIVTMTTLGYGDMVPETIAGKIVGGVCSLSGVLVIALPVPVIVSNFSRIYHQNQRADKRKAQRKARLARIRIAKASSGAAFVSKKKAAEARMAAQESGLELDENYREEDIFELQHHHLLRCLEKTTDREFVELEVPYNGQSKRPCSPSPLLSPSHSALSRVNFLSSCCTRCCNQRYQKHKRESSPDSIGEPINEEELIEVQMKQRHTSVAAAPGGGKSSNSLDYNSCDMPSASAGHKSSAAGSPSSASASAAATTAVAGSSSGAAGGGSGAAGGSTSVMSVQGCNNPNSSTSSVVVNLPTSYPNSEMDYGSASYPPSPSLSSNNDKPQVRITFL</sequence>
<evidence type="ECO:0000256" key="12">
    <source>
        <dbReference type="SAM" id="Phobius"/>
    </source>
</evidence>